<evidence type="ECO:0000313" key="6">
    <source>
        <dbReference type="Proteomes" id="UP000319908"/>
    </source>
</evidence>
<dbReference type="InterPro" id="IPR027417">
    <property type="entry name" value="P-loop_NTPase"/>
</dbReference>
<dbReference type="InterPro" id="IPR003593">
    <property type="entry name" value="AAA+_ATPase"/>
</dbReference>
<dbReference type="Gene3D" id="3.40.50.300">
    <property type="entry name" value="P-loop containing nucleotide triphosphate hydrolases"/>
    <property type="match status" value="1"/>
</dbReference>
<dbReference type="Pfam" id="PF00005">
    <property type="entry name" value="ABC_tran"/>
    <property type="match status" value="1"/>
</dbReference>
<evidence type="ECO:0000256" key="1">
    <source>
        <dbReference type="ARBA" id="ARBA00022448"/>
    </source>
</evidence>
<accession>A0A5C6BZI3</accession>
<dbReference type="SMART" id="SM00382">
    <property type="entry name" value="AAA"/>
    <property type="match status" value="1"/>
</dbReference>
<evidence type="ECO:0000256" key="2">
    <source>
        <dbReference type="ARBA" id="ARBA00022741"/>
    </source>
</evidence>
<dbReference type="GO" id="GO:0005524">
    <property type="term" value="F:ATP binding"/>
    <property type="evidence" value="ECO:0007669"/>
    <property type="project" value="UniProtKB-KW"/>
</dbReference>
<organism evidence="5 6">
    <name type="scientific">Allorhodopirellula heiligendammensis</name>
    <dbReference type="NCBI Taxonomy" id="2714739"/>
    <lineage>
        <taxon>Bacteria</taxon>
        <taxon>Pseudomonadati</taxon>
        <taxon>Planctomycetota</taxon>
        <taxon>Planctomycetia</taxon>
        <taxon>Pirellulales</taxon>
        <taxon>Pirellulaceae</taxon>
        <taxon>Allorhodopirellula</taxon>
    </lineage>
</organism>
<feature type="domain" description="ABC transporter" evidence="4">
    <location>
        <begin position="8"/>
        <end position="234"/>
    </location>
</feature>
<dbReference type="Proteomes" id="UP000319908">
    <property type="component" value="Unassembled WGS sequence"/>
</dbReference>
<dbReference type="InterPro" id="IPR051782">
    <property type="entry name" value="ABC_Transporter_VariousFunc"/>
</dbReference>
<dbReference type="CDD" id="cd03230">
    <property type="entry name" value="ABC_DR_subfamily_A"/>
    <property type="match status" value="1"/>
</dbReference>
<dbReference type="OrthoDB" id="9795548at2"/>
<keyword evidence="6" id="KW-1185">Reference proteome</keyword>
<evidence type="ECO:0000256" key="3">
    <source>
        <dbReference type="ARBA" id="ARBA00022840"/>
    </source>
</evidence>
<dbReference type="AlphaFoldDB" id="A0A5C6BZI3"/>
<evidence type="ECO:0000313" key="5">
    <source>
        <dbReference type="EMBL" id="TWU16831.1"/>
    </source>
</evidence>
<dbReference type="RefSeq" id="WP_146408384.1">
    <property type="nucleotide sequence ID" value="NZ_SJPU01000002.1"/>
</dbReference>
<dbReference type="GO" id="GO:0016887">
    <property type="term" value="F:ATP hydrolysis activity"/>
    <property type="evidence" value="ECO:0007669"/>
    <property type="project" value="InterPro"/>
</dbReference>
<reference evidence="5 6" key="1">
    <citation type="journal article" date="2020" name="Antonie Van Leeuwenhoek">
        <title>Rhodopirellula heiligendammensis sp. nov., Rhodopirellula pilleata sp. nov., and Rhodopirellula solitaria sp. nov. isolated from natural or artificial marine surfaces in Northern Germany and California, USA, and emended description of the genus Rhodopirellula.</title>
        <authorList>
            <person name="Kallscheuer N."/>
            <person name="Wiegand S."/>
            <person name="Jogler M."/>
            <person name="Boedeker C."/>
            <person name="Peeters S.H."/>
            <person name="Rast P."/>
            <person name="Heuer A."/>
            <person name="Jetten M.S.M."/>
            <person name="Rohde M."/>
            <person name="Jogler C."/>
        </authorList>
    </citation>
    <scope>NUCLEOTIDE SEQUENCE [LARGE SCALE GENOMIC DNA]</scope>
    <source>
        <strain evidence="5 6">Poly21</strain>
    </source>
</reference>
<keyword evidence="3 5" id="KW-0067">ATP-binding</keyword>
<evidence type="ECO:0000259" key="4">
    <source>
        <dbReference type="PROSITE" id="PS50893"/>
    </source>
</evidence>
<proteinExistence type="predicted"/>
<keyword evidence="1" id="KW-0813">Transport</keyword>
<protein>
    <submittedName>
        <fullName evidence="5">ABC transporter ATP-binding protein YtrB</fullName>
    </submittedName>
</protein>
<dbReference type="InterPro" id="IPR003439">
    <property type="entry name" value="ABC_transporter-like_ATP-bd"/>
</dbReference>
<name>A0A5C6BZI3_9BACT</name>
<sequence length="313" mass="34829">MSNLQPAIEIDQLSCAFRRSEALHDITLTIPTGCVFGMVGLNGAGKTTLIRHLIGGLRPQSGRVRVLGEDPTRTPESVMQRIGYVAEEDVLPRWMRVGELIEFMRALYRNWDTHLCNELLQQFSLDRSAKLADLSKGGRARAGLLVALAHHPALLILDEPSYGLDPIARQDILEAVVRTASDEGRTVLFSSHLLDEVSRVCDTVGVIGGGRLLEVIPTEDLSHRYSEVVCELTVEERSKVELPGFFGWQNRGREWSVAVDRSVYHDEDAVRTAIGGRAICEIRPLSLERWFAARVMNQESSLQSRFAAEEVVA</sequence>
<dbReference type="PROSITE" id="PS50893">
    <property type="entry name" value="ABC_TRANSPORTER_2"/>
    <property type="match status" value="1"/>
</dbReference>
<dbReference type="SUPFAM" id="SSF52540">
    <property type="entry name" value="P-loop containing nucleoside triphosphate hydrolases"/>
    <property type="match status" value="1"/>
</dbReference>
<keyword evidence="2" id="KW-0547">Nucleotide-binding</keyword>
<gene>
    <name evidence="5" type="primary">ytrB_2</name>
    <name evidence="5" type="ORF">Poly21_40380</name>
</gene>
<dbReference type="PANTHER" id="PTHR42939:SF1">
    <property type="entry name" value="ABC TRANSPORTER ATP-BINDING PROTEIN ALBC-RELATED"/>
    <property type="match status" value="1"/>
</dbReference>
<dbReference type="PANTHER" id="PTHR42939">
    <property type="entry name" value="ABC TRANSPORTER ATP-BINDING PROTEIN ALBC-RELATED"/>
    <property type="match status" value="1"/>
</dbReference>
<comment type="caution">
    <text evidence="5">The sequence shown here is derived from an EMBL/GenBank/DDBJ whole genome shotgun (WGS) entry which is preliminary data.</text>
</comment>
<dbReference type="EMBL" id="SJPU01000002">
    <property type="protein sequence ID" value="TWU16831.1"/>
    <property type="molecule type" value="Genomic_DNA"/>
</dbReference>